<sequence length="279" mass="30047">MNRGRLDSSQSYGPPRGMVAPAGQKIIACHGVLPGVAGQPWEWRKGKPIEDALYEHFMGMEEKPSSTGLSTSSSLIDLTDFLSGAKVSEDAAATPSSLEDIMDLDPLVDEDRVKDTASDSTTSMDTGALNVGAQAISRPAVTYSSPPAYSKQLQMLHSNQDIQQPSQHAANANIVGWTPPMALTHAVVALPLYLAPVPVRPVWPTFVERLQAESSATFAKPQPGAAIIERPQAGLAARFRESQRAATNIEKPPAELSMRFKALQKENQKPLNAKASEYM</sequence>
<keyword evidence="2" id="KW-1185">Reference proteome</keyword>
<dbReference type="OrthoDB" id="10431318at2759"/>
<evidence type="ECO:0000313" key="2">
    <source>
        <dbReference type="Proteomes" id="UP000005446"/>
    </source>
</evidence>
<dbReference type="Proteomes" id="UP000005446">
    <property type="component" value="Unassembled WGS sequence"/>
</dbReference>
<reference evidence="1 2" key="1">
    <citation type="journal article" date="2012" name="Eukaryot. Cell">
        <title>Genome sequence of the fungus Glarea lozoyensis: the first genome sequence of a species from the Helotiaceae family.</title>
        <authorList>
            <person name="Youssar L."/>
            <person name="Gruening B.A."/>
            <person name="Erxleben A."/>
            <person name="Guenther S."/>
            <person name="Huettel W."/>
        </authorList>
    </citation>
    <scope>NUCLEOTIDE SEQUENCE [LARGE SCALE GENOMIC DNA]</scope>
    <source>
        <strain evidence="2">ATCC 74030 / MF5533</strain>
    </source>
</reference>
<evidence type="ECO:0000313" key="1">
    <source>
        <dbReference type="EMBL" id="EHK97527.1"/>
    </source>
</evidence>
<accession>H0EV85</accession>
<comment type="caution">
    <text evidence="1">The sequence shown here is derived from an EMBL/GenBank/DDBJ whole genome shotgun (WGS) entry which is preliminary data.</text>
</comment>
<dbReference type="AlphaFoldDB" id="H0EV85"/>
<dbReference type="HOGENOM" id="CLU_997662_0_0_1"/>
<name>H0EV85_GLAL7</name>
<protein>
    <submittedName>
        <fullName evidence="1">Uncharacterized protein</fullName>
    </submittedName>
</protein>
<organism evidence="1 2">
    <name type="scientific">Glarea lozoyensis (strain ATCC 74030 / MF5533)</name>
    <dbReference type="NCBI Taxonomy" id="1104152"/>
    <lineage>
        <taxon>Eukaryota</taxon>
        <taxon>Fungi</taxon>
        <taxon>Dikarya</taxon>
        <taxon>Ascomycota</taxon>
        <taxon>Pezizomycotina</taxon>
        <taxon>Leotiomycetes</taxon>
        <taxon>Helotiales</taxon>
        <taxon>Helotiaceae</taxon>
        <taxon>Glarea</taxon>
    </lineage>
</organism>
<gene>
    <name evidence="1" type="ORF">M7I_6680</name>
</gene>
<dbReference type="InParanoid" id="H0EV85"/>
<dbReference type="EMBL" id="AGUE01000189">
    <property type="protein sequence ID" value="EHK97527.1"/>
    <property type="molecule type" value="Genomic_DNA"/>
</dbReference>
<proteinExistence type="predicted"/>